<dbReference type="GO" id="GO:0043066">
    <property type="term" value="P:negative regulation of apoptotic process"/>
    <property type="evidence" value="ECO:0007669"/>
    <property type="project" value="TreeGrafter"/>
</dbReference>
<dbReference type="Pfam" id="PF00179">
    <property type="entry name" value="UQ_con"/>
    <property type="match status" value="1"/>
</dbReference>
<evidence type="ECO:0000256" key="2">
    <source>
        <dbReference type="ARBA" id="ARBA00022786"/>
    </source>
</evidence>
<dbReference type="GO" id="GO:0005634">
    <property type="term" value="C:nucleus"/>
    <property type="evidence" value="ECO:0007669"/>
    <property type="project" value="TreeGrafter"/>
</dbReference>
<dbReference type="InterPro" id="IPR016135">
    <property type="entry name" value="UBQ-conjugating_enzyme/RWD"/>
</dbReference>
<evidence type="ECO:0000313" key="4">
    <source>
        <dbReference type="EMBL" id="VDP02584.1"/>
    </source>
</evidence>
<dbReference type="WBParaSite" id="SBAD_0000402501-mRNA-1">
    <property type="protein sequence ID" value="SBAD_0000402501-mRNA-1"/>
    <property type="gene ID" value="SBAD_0000402501"/>
</dbReference>
<name>A0A183IJQ8_9BILA</name>
<dbReference type="AlphaFoldDB" id="A0A183IJQ8"/>
<dbReference type="SMART" id="SM00212">
    <property type="entry name" value="UBCc"/>
    <property type="match status" value="1"/>
</dbReference>
<accession>A0A183IJQ8</accession>
<keyword evidence="5" id="KW-1185">Reference proteome</keyword>
<dbReference type="Gene3D" id="3.10.110.10">
    <property type="entry name" value="Ubiquitin Conjugating Enzyme"/>
    <property type="match status" value="1"/>
</dbReference>
<protein>
    <submittedName>
        <fullName evidence="6">UBIQUITIN_CONJUGAT_2 domain-containing protein</fullName>
    </submittedName>
</protein>
<dbReference type="PANTHER" id="PTHR46116">
    <property type="entry name" value="(E3-INDEPENDENT) E2 UBIQUITIN-CONJUGATING ENZYME"/>
    <property type="match status" value="1"/>
</dbReference>
<dbReference type="Proteomes" id="UP000270296">
    <property type="component" value="Unassembled WGS sequence"/>
</dbReference>
<feature type="domain" description="UBC core" evidence="3">
    <location>
        <begin position="31"/>
        <end position="157"/>
    </location>
</feature>
<dbReference type="InterPro" id="IPR000608">
    <property type="entry name" value="UBC"/>
</dbReference>
<organism evidence="6">
    <name type="scientific">Soboliphyme baturini</name>
    <dbReference type="NCBI Taxonomy" id="241478"/>
    <lineage>
        <taxon>Eukaryota</taxon>
        <taxon>Metazoa</taxon>
        <taxon>Ecdysozoa</taxon>
        <taxon>Nematoda</taxon>
        <taxon>Enoplea</taxon>
        <taxon>Dorylaimia</taxon>
        <taxon>Dioctophymatida</taxon>
        <taxon>Dioctophymatoidea</taxon>
        <taxon>Soboliphymatidae</taxon>
        <taxon>Soboliphyme</taxon>
    </lineage>
</organism>
<evidence type="ECO:0000313" key="5">
    <source>
        <dbReference type="Proteomes" id="UP000270296"/>
    </source>
</evidence>
<dbReference type="EMBL" id="UZAM01007991">
    <property type="protein sequence ID" value="VDP02584.1"/>
    <property type="molecule type" value="Genomic_DNA"/>
</dbReference>
<sequence>MPKVIRSPFYWCERSPMTKYSVLVLSVRKSDRAKRIAKEIASLRNNLPLEASNSIFVCIDDSRCDIMKVLITGPDETPYQNGCFEFDLFFPANYPFSPPKMTFLSGGDVRFNPNLYQDGKVCLSILNTWEGRPEEKWSQFCTLLQLLVSVQVRQIFV</sequence>
<keyword evidence="1" id="KW-0808">Transferase</keyword>
<keyword evidence="2" id="KW-0833">Ubl conjugation pathway</keyword>
<dbReference type="SUPFAM" id="SSF54495">
    <property type="entry name" value="UBC-like"/>
    <property type="match status" value="1"/>
</dbReference>
<evidence type="ECO:0000256" key="1">
    <source>
        <dbReference type="ARBA" id="ARBA00022679"/>
    </source>
</evidence>
<dbReference type="PANTHER" id="PTHR46116:SF39">
    <property type="entry name" value="BACULOVIRAL IAP REPEAT-CONTAINING PROTEIN 6"/>
    <property type="match status" value="1"/>
</dbReference>
<dbReference type="OrthoDB" id="47801at2759"/>
<reference evidence="4 5" key="2">
    <citation type="submission" date="2018-11" db="EMBL/GenBank/DDBJ databases">
        <authorList>
            <consortium name="Pathogen Informatics"/>
        </authorList>
    </citation>
    <scope>NUCLEOTIDE SEQUENCE [LARGE SCALE GENOMIC DNA]</scope>
</reference>
<evidence type="ECO:0000313" key="6">
    <source>
        <dbReference type="WBParaSite" id="SBAD_0000402501-mRNA-1"/>
    </source>
</evidence>
<dbReference type="PROSITE" id="PS50127">
    <property type="entry name" value="UBC_2"/>
    <property type="match status" value="1"/>
</dbReference>
<gene>
    <name evidence="4" type="ORF">SBAD_LOCUS3854</name>
</gene>
<dbReference type="GO" id="GO:0016740">
    <property type="term" value="F:transferase activity"/>
    <property type="evidence" value="ECO:0007669"/>
    <property type="project" value="UniProtKB-KW"/>
</dbReference>
<proteinExistence type="predicted"/>
<evidence type="ECO:0000259" key="3">
    <source>
        <dbReference type="PROSITE" id="PS50127"/>
    </source>
</evidence>
<reference evidence="6" key="1">
    <citation type="submission" date="2016-06" db="UniProtKB">
        <authorList>
            <consortium name="WormBaseParasite"/>
        </authorList>
    </citation>
    <scope>IDENTIFICATION</scope>
</reference>
<dbReference type="GO" id="GO:0004869">
    <property type="term" value="F:cysteine-type endopeptidase inhibitor activity"/>
    <property type="evidence" value="ECO:0007669"/>
    <property type="project" value="TreeGrafter"/>
</dbReference>